<feature type="compositionally biased region" description="Basic and acidic residues" evidence="5">
    <location>
        <begin position="66"/>
        <end position="80"/>
    </location>
</feature>
<dbReference type="GO" id="GO:0004553">
    <property type="term" value="F:hydrolase activity, hydrolyzing O-glycosyl compounds"/>
    <property type="evidence" value="ECO:0007669"/>
    <property type="project" value="InterPro"/>
</dbReference>
<evidence type="ECO:0000259" key="7">
    <source>
        <dbReference type="PROSITE" id="PS51910"/>
    </source>
</evidence>
<keyword evidence="6" id="KW-0812">Transmembrane</keyword>
<dbReference type="PANTHER" id="PTHR46066">
    <property type="entry name" value="CHITINASE DOMAIN-CONTAINING PROTEIN 1 FAMILY MEMBER"/>
    <property type="match status" value="1"/>
</dbReference>
<protein>
    <submittedName>
        <fullName evidence="8">Glycoside hydrolase family 18</fullName>
    </submittedName>
</protein>
<dbReference type="STRING" id="869212.Turpa_0700"/>
<keyword evidence="6" id="KW-1133">Transmembrane helix</keyword>
<proteinExistence type="inferred from homology"/>
<comment type="similarity">
    <text evidence="4">Belongs to the glycosyl hydrolase 18 family.</text>
</comment>
<dbReference type="RefSeq" id="WP_014801869.1">
    <property type="nucleotide sequence ID" value="NC_018020.1"/>
</dbReference>
<dbReference type="PANTHER" id="PTHR46066:SF2">
    <property type="entry name" value="CHITINASE DOMAIN-CONTAINING PROTEIN 1"/>
    <property type="match status" value="1"/>
</dbReference>
<keyword evidence="1 3" id="KW-0378">Hydrolase</keyword>
<feature type="transmembrane region" description="Helical" evidence="6">
    <location>
        <begin position="37"/>
        <end position="56"/>
    </location>
</feature>
<dbReference type="PATRIC" id="fig|869212.3.peg.675"/>
<dbReference type="PROSITE" id="PS01095">
    <property type="entry name" value="GH18_1"/>
    <property type="match status" value="1"/>
</dbReference>
<evidence type="ECO:0000256" key="4">
    <source>
        <dbReference type="RuleBase" id="RU004453"/>
    </source>
</evidence>
<evidence type="ECO:0000256" key="1">
    <source>
        <dbReference type="ARBA" id="ARBA00022801"/>
    </source>
</evidence>
<dbReference type="InterPro" id="IPR001579">
    <property type="entry name" value="Glyco_hydro_18_chit_AS"/>
</dbReference>
<dbReference type="SUPFAM" id="SSF51445">
    <property type="entry name" value="(Trans)glycosidases"/>
    <property type="match status" value="1"/>
</dbReference>
<keyword evidence="9" id="KW-1185">Reference proteome</keyword>
<dbReference type="InterPro" id="IPR011583">
    <property type="entry name" value="Chitinase_II/V-like_cat"/>
</dbReference>
<evidence type="ECO:0000256" key="3">
    <source>
        <dbReference type="RuleBase" id="RU000489"/>
    </source>
</evidence>
<evidence type="ECO:0000256" key="5">
    <source>
        <dbReference type="SAM" id="MobiDB-lite"/>
    </source>
</evidence>
<feature type="domain" description="GH18" evidence="7">
    <location>
        <begin position="87"/>
        <end position="461"/>
    </location>
</feature>
<dbReference type="SMART" id="SM00636">
    <property type="entry name" value="Glyco_18"/>
    <property type="match status" value="1"/>
</dbReference>
<dbReference type="AlphaFoldDB" id="I4B244"/>
<dbReference type="Proteomes" id="UP000006048">
    <property type="component" value="Chromosome"/>
</dbReference>
<accession>I4B244</accession>
<dbReference type="GO" id="GO:0008061">
    <property type="term" value="F:chitin binding"/>
    <property type="evidence" value="ECO:0007669"/>
    <property type="project" value="InterPro"/>
</dbReference>
<organism evidence="8 9">
    <name type="scientific">Turneriella parva (strain ATCC BAA-1111 / DSM 21527 / NCTC 11395 / H)</name>
    <name type="common">Leptospira parva</name>
    <dbReference type="NCBI Taxonomy" id="869212"/>
    <lineage>
        <taxon>Bacteria</taxon>
        <taxon>Pseudomonadati</taxon>
        <taxon>Spirochaetota</taxon>
        <taxon>Spirochaetia</taxon>
        <taxon>Leptospirales</taxon>
        <taxon>Leptospiraceae</taxon>
        <taxon>Turneriella</taxon>
    </lineage>
</organism>
<sequence>MKKKQVQKPEAEPVAEAEQSEVPESTENNPLARKKKLFLGLSGLAVALLIGVPLALRQAHSNPQVHIEKAPGVDAKKPAEDTGPTGPLKASSWSFDYNVMLQYAHLYDQLHPFIYSLKGRHNNNGELVSSWGHTQKLERVAALRAKNPNLKIIPTIFRWENPGEKINEAIGLGGRTDIRDKHIGIIVKEVETYGYDGIDIDYEGMSCSKKEKFEEFIVKLSGELKARGKLLSVAVHPKTPIDSETVKKKKCGGLKQAIDLDFRENWRGPLTHDYTFLGKHADMVKIMAYELHPRKYRNPGPGPQAPGAWLEEIIEYAGDKIPREKLYMAIPTYGYDWGLNCKAPVKAVYYNDVVRIKGGVHKRVQPTDIGKILDTEKGAKSWRNLTKFREIHEDKIYEDPTLWYKSGGCQRVAFYMDKVAFSEKMALLQKSRIAGFSFWQLTKDNDPEIQDYLSGLRGALK</sequence>
<dbReference type="Pfam" id="PF00704">
    <property type="entry name" value="Glyco_hydro_18"/>
    <property type="match status" value="1"/>
</dbReference>
<dbReference type="GO" id="GO:0005975">
    <property type="term" value="P:carbohydrate metabolic process"/>
    <property type="evidence" value="ECO:0007669"/>
    <property type="project" value="InterPro"/>
</dbReference>
<dbReference type="InterPro" id="IPR017853">
    <property type="entry name" value="GH"/>
</dbReference>
<dbReference type="InterPro" id="IPR029070">
    <property type="entry name" value="Chitinase_insertion_sf"/>
</dbReference>
<reference evidence="8 9" key="1">
    <citation type="submission" date="2012-06" db="EMBL/GenBank/DDBJ databases">
        <title>The complete chromosome of genome of Turneriella parva DSM 21527.</title>
        <authorList>
            <consortium name="US DOE Joint Genome Institute (JGI-PGF)"/>
            <person name="Lucas S."/>
            <person name="Han J."/>
            <person name="Lapidus A."/>
            <person name="Bruce D."/>
            <person name="Goodwin L."/>
            <person name="Pitluck S."/>
            <person name="Peters L."/>
            <person name="Kyrpides N."/>
            <person name="Mavromatis K."/>
            <person name="Ivanova N."/>
            <person name="Mikhailova N."/>
            <person name="Chertkov O."/>
            <person name="Detter J.C."/>
            <person name="Tapia R."/>
            <person name="Han C."/>
            <person name="Land M."/>
            <person name="Hauser L."/>
            <person name="Markowitz V."/>
            <person name="Cheng J.-F."/>
            <person name="Hugenholtz P."/>
            <person name="Woyke T."/>
            <person name="Wu D."/>
            <person name="Gronow S."/>
            <person name="Wellnitz S."/>
            <person name="Brambilla E."/>
            <person name="Klenk H.-P."/>
            <person name="Eisen J.A."/>
        </authorList>
    </citation>
    <scope>NUCLEOTIDE SEQUENCE [LARGE SCALE GENOMIC DNA]</scope>
    <source>
        <strain evidence="9">ATCC BAA-1111 / DSM 21527 / NCTC 11395 / H</strain>
    </source>
</reference>
<dbReference type="Gene3D" id="3.20.20.80">
    <property type="entry name" value="Glycosidases"/>
    <property type="match status" value="1"/>
</dbReference>
<dbReference type="PROSITE" id="PS51910">
    <property type="entry name" value="GH18_2"/>
    <property type="match status" value="1"/>
</dbReference>
<keyword evidence="2 3" id="KW-0326">Glycosidase</keyword>
<keyword evidence="6" id="KW-0472">Membrane</keyword>
<gene>
    <name evidence="8" type="ordered locus">Turpa_0700</name>
</gene>
<dbReference type="Gene3D" id="3.10.50.10">
    <property type="match status" value="1"/>
</dbReference>
<dbReference type="InterPro" id="IPR001223">
    <property type="entry name" value="Glyco_hydro18_cat"/>
</dbReference>
<name>I4B244_TURPD</name>
<dbReference type="EMBL" id="CP002959">
    <property type="protein sequence ID" value="AFM11351.1"/>
    <property type="molecule type" value="Genomic_DNA"/>
</dbReference>
<feature type="region of interest" description="Disordered" evidence="5">
    <location>
        <begin position="1"/>
        <end position="28"/>
    </location>
</feature>
<evidence type="ECO:0000256" key="6">
    <source>
        <dbReference type="SAM" id="Phobius"/>
    </source>
</evidence>
<dbReference type="KEGG" id="tpx:Turpa_0700"/>
<dbReference type="HOGENOM" id="CLU_037415_1_0_12"/>
<evidence type="ECO:0000313" key="9">
    <source>
        <dbReference type="Proteomes" id="UP000006048"/>
    </source>
</evidence>
<evidence type="ECO:0000256" key="2">
    <source>
        <dbReference type="ARBA" id="ARBA00023295"/>
    </source>
</evidence>
<feature type="region of interest" description="Disordered" evidence="5">
    <location>
        <begin position="66"/>
        <end position="86"/>
    </location>
</feature>
<evidence type="ECO:0000313" key="8">
    <source>
        <dbReference type="EMBL" id="AFM11351.1"/>
    </source>
</evidence>